<protein>
    <submittedName>
        <fullName evidence="1">Uncharacterized protein</fullName>
    </submittedName>
</protein>
<name>A0A0A9BFA8_ARUDO</name>
<dbReference type="AlphaFoldDB" id="A0A0A9BFA8"/>
<organism evidence="1">
    <name type="scientific">Arundo donax</name>
    <name type="common">Giant reed</name>
    <name type="synonym">Donax arundinaceus</name>
    <dbReference type="NCBI Taxonomy" id="35708"/>
    <lineage>
        <taxon>Eukaryota</taxon>
        <taxon>Viridiplantae</taxon>
        <taxon>Streptophyta</taxon>
        <taxon>Embryophyta</taxon>
        <taxon>Tracheophyta</taxon>
        <taxon>Spermatophyta</taxon>
        <taxon>Magnoliopsida</taxon>
        <taxon>Liliopsida</taxon>
        <taxon>Poales</taxon>
        <taxon>Poaceae</taxon>
        <taxon>PACMAD clade</taxon>
        <taxon>Arundinoideae</taxon>
        <taxon>Arundineae</taxon>
        <taxon>Arundo</taxon>
    </lineage>
</organism>
<sequence length="33" mass="3673">MAKVKPCILWACTKAPAHPHGQQGRGLVSQFRR</sequence>
<dbReference type="EMBL" id="GBRH01237965">
    <property type="protein sequence ID" value="JAD59930.1"/>
    <property type="molecule type" value="Transcribed_RNA"/>
</dbReference>
<proteinExistence type="predicted"/>
<reference evidence="1" key="2">
    <citation type="journal article" date="2015" name="Data Brief">
        <title>Shoot transcriptome of the giant reed, Arundo donax.</title>
        <authorList>
            <person name="Barrero R.A."/>
            <person name="Guerrero F.D."/>
            <person name="Moolhuijzen P."/>
            <person name="Goolsby J.A."/>
            <person name="Tidwell J."/>
            <person name="Bellgard S.E."/>
            <person name="Bellgard M.I."/>
        </authorList>
    </citation>
    <scope>NUCLEOTIDE SEQUENCE</scope>
    <source>
        <tissue evidence="1">Shoot tissue taken approximately 20 cm above the soil surface</tissue>
    </source>
</reference>
<reference evidence="1" key="1">
    <citation type="submission" date="2014-09" db="EMBL/GenBank/DDBJ databases">
        <authorList>
            <person name="Magalhaes I.L.F."/>
            <person name="Oliveira U."/>
            <person name="Santos F.R."/>
            <person name="Vidigal T.H.D.A."/>
            <person name="Brescovit A.D."/>
            <person name="Santos A.J."/>
        </authorList>
    </citation>
    <scope>NUCLEOTIDE SEQUENCE</scope>
    <source>
        <tissue evidence="1">Shoot tissue taken approximately 20 cm above the soil surface</tissue>
    </source>
</reference>
<accession>A0A0A9BFA8</accession>
<evidence type="ECO:0000313" key="1">
    <source>
        <dbReference type="EMBL" id="JAD59930.1"/>
    </source>
</evidence>